<dbReference type="SUPFAM" id="SSF50249">
    <property type="entry name" value="Nucleic acid-binding proteins"/>
    <property type="match status" value="1"/>
</dbReference>
<dbReference type="Pfam" id="PF01938">
    <property type="entry name" value="TRAM"/>
    <property type="match status" value="1"/>
</dbReference>
<protein>
    <submittedName>
        <fullName evidence="7">23S rRNA (Uracil-5-)-methyltransferase RumA</fullName>
        <ecNumber evidence="7">2.1.1.190</ecNumber>
    </submittedName>
</protein>
<evidence type="ECO:0000256" key="4">
    <source>
        <dbReference type="PROSITE-ProRule" id="PRU01024"/>
    </source>
</evidence>
<evidence type="ECO:0000313" key="8">
    <source>
        <dbReference type="Proteomes" id="UP000037267"/>
    </source>
</evidence>
<dbReference type="InterPro" id="IPR029063">
    <property type="entry name" value="SAM-dependent_MTases_sf"/>
</dbReference>
<proteinExistence type="inferred from homology"/>
<dbReference type="SUPFAM" id="SSF53335">
    <property type="entry name" value="S-adenosyl-L-methionine-dependent methyltransferases"/>
    <property type="match status" value="1"/>
</dbReference>
<dbReference type="InterPro" id="IPR010280">
    <property type="entry name" value="U5_MeTrfase_fam"/>
</dbReference>
<reference evidence="8" key="1">
    <citation type="submission" date="2015-07" db="EMBL/GenBank/DDBJ databases">
        <title>Draft genome sequence of the purine-degrading Gottschalkia purinilyticum DSM 1384 (formerly Clostridium purinilyticum).</title>
        <authorList>
            <person name="Poehlein A."/>
            <person name="Schiel-Bengelsdorf B."/>
            <person name="Bengelsdorf F.R."/>
            <person name="Daniel R."/>
            <person name="Duerre P."/>
        </authorList>
    </citation>
    <scope>NUCLEOTIDE SEQUENCE [LARGE SCALE GENOMIC DNA]</scope>
    <source>
        <strain evidence="8">DSM 1384</strain>
    </source>
</reference>
<feature type="binding site" evidence="4">
    <location>
        <position position="315"/>
    </location>
    <ligand>
        <name>S-adenosyl-L-methionine</name>
        <dbReference type="ChEBI" id="CHEBI:59789"/>
    </ligand>
</feature>
<feature type="domain" description="TRAM" evidence="6">
    <location>
        <begin position="4"/>
        <end position="62"/>
    </location>
</feature>
<dbReference type="PANTHER" id="PTHR11061">
    <property type="entry name" value="RNA M5U METHYLTRANSFERASE"/>
    <property type="match status" value="1"/>
</dbReference>
<dbReference type="GO" id="GO:0070041">
    <property type="term" value="F:rRNA (uridine-C5-)-methyltransferase activity"/>
    <property type="evidence" value="ECO:0007669"/>
    <property type="project" value="TreeGrafter"/>
</dbReference>
<gene>
    <name evidence="7" type="primary">rumA</name>
    <name evidence="7" type="ORF">CLPU_4c01740</name>
</gene>
<evidence type="ECO:0000256" key="3">
    <source>
        <dbReference type="ARBA" id="ARBA00022691"/>
    </source>
</evidence>
<accession>A0A0L0WCD2</accession>
<dbReference type="EC" id="2.1.1.190" evidence="7"/>
<name>A0A0L0WCD2_GOTPU</name>
<evidence type="ECO:0000256" key="5">
    <source>
        <dbReference type="PROSITE-ProRule" id="PRU10015"/>
    </source>
</evidence>
<feature type="binding site" evidence="4">
    <location>
        <position position="286"/>
    </location>
    <ligand>
        <name>S-adenosyl-L-methionine</name>
        <dbReference type="ChEBI" id="CHEBI:59789"/>
    </ligand>
</feature>
<dbReference type="STRING" id="1503.CLPU_4c01740"/>
<feature type="binding site" evidence="4">
    <location>
        <position position="384"/>
    </location>
    <ligand>
        <name>S-adenosyl-L-methionine</name>
        <dbReference type="ChEBI" id="CHEBI:59789"/>
    </ligand>
</feature>
<dbReference type="Gene3D" id="2.40.50.140">
    <property type="entry name" value="Nucleic acid-binding proteins"/>
    <property type="match status" value="1"/>
</dbReference>
<dbReference type="AlphaFoldDB" id="A0A0L0WCD2"/>
<organism evidence="7 8">
    <name type="scientific">Gottschalkia purinilytica</name>
    <name type="common">Clostridium purinilyticum</name>
    <dbReference type="NCBI Taxonomy" id="1503"/>
    <lineage>
        <taxon>Bacteria</taxon>
        <taxon>Bacillati</taxon>
        <taxon>Bacillota</taxon>
        <taxon>Tissierellia</taxon>
        <taxon>Tissierellales</taxon>
        <taxon>Gottschalkiaceae</taxon>
        <taxon>Gottschalkia</taxon>
    </lineage>
</organism>
<keyword evidence="2 4" id="KW-0808">Transferase</keyword>
<dbReference type="OrthoDB" id="9804590at2"/>
<evidence type="ECO:0000256" key="2">
    <source>
        <dbReference type="ARBA" id="ARBA00022679"/>
    </source>
</evidence>
<feature type="active site" evidence="5">
    <location>
        <position position="411"/>
    </location>
</feature>
<feature type="active site" description="Nucleophile" evidence="4">
    <location>
        <position position="411"/>
    </location>
</feature>
<evidence type="ECO:0000256" key="1">
    <source>
        <dbReference type="ARBA" id="ARBA00022603"/>
    </source>
</evidence>
<dbReference type="InterPro" id="IPR030390">
    <property type="entry name" value="MeTrfase_TrmA_AS"/>
</dbReference>
<dbReference type="PROSITE" id="PS51687">
    <property type="entry name" value="SAM_MT_RNA_M5U"/>
    <property type="match status" value="1"/>
</dbReference>
<dbReference type="Pfam" id="PF05958">
    <property type="entry name" value="tRNA_U5-meth_tr"/>
    <property type="match status" value="1"/>
</dbReference>
<dbReference type="InterPro" id="IPR002792">
    <property type="entry name" value="TRAM_dom"/>
</dbReference>
<evidence type="ECO:0000259" key="6">
    <source>
        <dbReference type="PROSITE" id="PS50926"/>
    </source>
</evidence>
<dbReference type="PATRIC" id="fig|1503.3.peg.2402"/>
<dbReference type="FunFam" id="2.40.50.1070:FF:000003">
    <property type="entry name" value="23S rRNA (Uracil-5-)-methyltransferase RumA"/>
    <property type="match status" value="1"/>
</dbReference>
<keyword evidence="1 4" id="KW-0489">Methyltransferase</keyword>
<dbReference type="NCBIfam" id="TIGR00479">
    <property type="entry name" value="rumA"/>
    <property type="match status" value="1"/>
</dbReference>
<dbReference type="FunFam" id="3.40.50.150:FF:000009">
    <property type="entry name" value="23S rRNA (Uracil(1939)-C(5))-methyltransferase RlmD"/>
    <property type="match status" value="1"/>
</dbReference>
<feature type="binding site" evidence="4">
    <location>
        <position position="336"/>
    </location>
    <ligand>
        <name>S-adenosyl-L-methionine</name>
        <dbReference type="ChEBI" id="CHEBI:59789"/>
    </ligand>
</feature>
<dbReference type="CDD" id="cd02440">
    <property type="entry name" value="AdoMet_MTases"/>
    <property type="match status" value="1"/>
</dbReference>
<comment type="caution">
    <text evidence="7">The sequence shown here is derived from an EMBL/GenBank/DDBJ whole genome shotgun (WGS) entry which is preliminary data.</text>
</comment>
<keyword evidence="3 4" id="KW-0949">S-adenosyl-L-methionine</keyword>
<comment type="similarity">
    <text evidence="4">Belongs to the class I-like SAM-binding methyltransferase superfamily. RNA M5U methyltransferase family.</text>
</comment>
<dbReference type="EMBL" id="LGSS01000004">
    <property type="protein sequence ID" value="KNF09128.1"/>
    <property type="molecule type" value="Genomic_DNA"/>
</dbReference>
<dbReference type="Gene3D" id="2.40.50.1070">
    <property type="match status" value="1"/>
</dbReference>
<dbReference type="PANTHER" id="PTHR11061:SF30">
    <property type="entry name" value="TRNA (URACIL(54)-C(5))-METHYLTRANSFERASE"/>
    <property type="match status" value="1"/>
</dbReference>
<dbReference type="PROSITE" id="PS50926">
    <property type="entry name" value="TRAM"/>
    <property type="match status" value="1"/>
</dbReference>
<dbReference type="GO" id="GO:0070475">
    <property type="term" value="P:rRNA base methylation"/>
    <property type="evidence" value="ECO:0007669"/>
    <property type="project" value="TreeGrafter"/>
</dbReference>
<evidence type="ECO:0000313" key="7">
    <source>
        <dbReference type="EMBL" id="KNF09128.1"/>
    </source>
</evidence>
<dbReference type="RefSeq" id="WP_050354697.1">
    <property type="nucleotide sequence ID" value="NZ_LGSS01000004.1"/>
</dbReference>
<dbReference type="PROSITE" id="PS01230">
    <property type="entry name" value="TRMA_1"/>
    <property type="match status" value="1"/>
</dbReference>
<dbReference type="Gene3D" id="3.40.50.150">
    <property type="entry name" value="Vaccinia Virus protein VP39"/>
    <property type="match status" value="1"/>
</dbReference>
<keyword evidence="8" id="KW-1185">Reference proteome</keyword>
<sequence length="456" mass="51694">MDLPVKKDDVVDIEIIDMSHEGLGVGKIDGFTIFINDGIVGDKGKAKITKVKKNFAEGKMLDIYEPSIHRIESKCKISHLCGGCQFQELDYNKQLEIKTNKVINDIRKIAKLEDTVVHPTIGMDSPFRYRNKGQVPVGIYNDKTMIGFYKKGSHEIVDTKSCIIQHELNDKVIEIVKEFMEKYDVKGYDKRTNKGVIRHILTKVSFRTNDLMIIIVTNTKKIPYKDELIDTLTSKIPNIKSIVQNINTKKTNLVMGEKNITIYGEDKIIDYIGDLKFKISPQSFFQVNPIQTEVLYNKALEYADLKGNETVFDIYCGIGTISLFLSKKAKKVYGIEVVEQAIKDARENAKLNNIENVELYDGTAEDIFPKLYDKGIKADVVVLDPPRKGCDELVLDTIVKMQPKKVVYVSCNPSTLARDLKYLSENGYKALEVQPVDMFPGTSHVECVVLMSRIDK</sequence>
<dbReference type="InterPro" id="IPR012340">
    <property type="entry name" value="NA-bd_OB-fold"/>
</dbReference>
<dbReference type="Proteomes" id="UP000037267">
    <property type="component" value="Unassembled WGS sequence"/>
</dbReference>